<dbReference type="EMBL" id="NOVD01000004">
    <property type="protein sequence ID" value="PCK27843.1"/>
    <property type="molecule type" value="Genomic_DNA"/>
</dbReference>
<comment type="caution">
    <text evidence="1">The sequence shown here is derived from an EMBL/GenBank/DDBJ whole genome shotgun (WGS) entry which is preliminary data.</text>
</comment>
<proteinExistence type="predicted"/>
<reference evidence="1 2" key="1">
    <citation type="submission" date="2017-07" db="EMBL/GenBank/DDBJ databases">
        <title>Draft sequence of Rhodococcus enclensis 23b-28.</title>
        <authorList>
            <person name="Besaury L."/>
            <person name="Sancelme M."/>
            <person name="Amato P."/>
            <person name="Lallement A."/>
            <person name="Delort A.-M."/>
        </authorList>
    </citation>
    <scope>NUCLEOTIDE SEQUENCE [LARGE SCALE GENOMIC DNA]</scope>
    <source>
        <strain evidence="1 2">23b-28</strain>
    </source>
</reference>
<dbReference type="AlphaFoldDB" id="A0A2A5JE80"/>
<organism evidence="1 2">
    <name type="scientific">Rhodococcus qingshengii</name>
    <dbReference type="NCBI Taxonomy" id="334542"/>
    <lineage>
        <taxon>Bacteria</taxon>
        <taxon>Bacillati</taxon>
        <taxon>Actinomycetota</taxon>
        <taxon>Actinomycetes</taxon>
        <taxon>Mycobacteriales</taxon>
        <taxon>Nocardiaceae</taxon>
        <taxon>Rhodococcus</taxon>
        <taxon>Rhodococcus erythropolis group</taxon>
    </lineage>
</organism>
<protein>
    <submittedName>
        <fullName evidence="1">Uncharacterized protein</fullName>
    </submittedName>
</protein>
<sequence>MSEIRSQATPARDELAEKVFDLLTRVAEVGTLDRNVIAHGIAMGLEDAGWSKPRTVNSAAELDALPSGSVVWTPALVGPVGHIFVKCAGMWIIPWHDTAEDPLEPNGSVTVIFTPGDAG</sequence>
<gene>
    <name evidence="1" type="ORF">CHR55_10185</name>
</gene>
<dbReference type="RefSeq" id="WP_099697388.1">
    <property type="nucleotide sequence ID" value="NZ_NOVD01000004.1"/>
</dbReference>
<evidence type="ECO:0000313" key="2">
    <source>
        <dbReference type="Proteomes" id="UP000230886"/>
    </source>
</evidence>
<accession>A0A2A5JE80</accession>
<dbReference type="Proteomes" id="UP000230886">
    <property type="component" value="Unassembled WGS sequence"/>
</dbReference>
<evidence type="ECO:0000313" key="1">
    <source>
        <dbReference type="EMBL" id="PCK27843.1"/>
    </source>
</evidence>
<name>A0A2A5JE80_RHOSG</name>